<proteinExistence type="evidence at transcript level"/>
<evidence type="ECO:0000259" key="1">
    <source>
        <dbReference type="Pfam" id="PF08242"/>
    </source>
</evidence>
<name>A0A649UYX4_9STRA</name>
<dbReference type="AlphaFoldDB" id="A0A649UYX4"/>
<evidence type="ECO:0000313" key="2">
    <source>
        <dbReference type="EMBL" id="QGJ83558.1"/>
    </source>
</evidence>
<dbReference type="NCBIfam" id="NF038261">
    <property type="entry name" value="rhodoquin_RquA"/>
    <property type="match status" value="1"/>
</dbReference>
<dbReference type="Gene3D" id="3.40.50.150">
    <property type="entry name" value="Vaccinia Virus protein VP39"/>
    <property type="match status" value="1"/>
</dbReference>
<organism evidence="2">
    <name type="scientific">Opalinidae sp</name>
    <dbReference type="NCBI Taxonomy" id="2059444"/>
    <lineage>
        <taxon>Eukaryota</taxon>
        <taxon>Sar</taxon>
        <taxon>Stramenopiles</taxon>
        <taxon>Bigyra</taxon>
        <taxon>Opalozoa</taxon>
        <taxon>Opalinata</taxon>
        <taxon>Opalinidae</taxon>
    </lineage>
</organism>
<dbReference type="Pfam" id="PF08242">
    <property type="entry name" value="Methyltransf_12"/>
    <property type="match status" value="1"/>
</dbReference>
<dbReference type="EMBL" id="MN167383">
    <property type="protein sequence ID" value="QGJ83558.1"/>
    <property type="molecule type" value="mRNA"/>
</dbReference>
<accession>A0A649UYX4</accession>
<feature type="domain" description="Methyltransferase type 12" evidence="1">
    <location>
        <begin position="100"/>
        <end position="198"/>
    </location>
</feature>
<dbReference type="InterPro" id="IPR029063">
    <property type="entry name" value="SAM-dependent_MTases_sf"/>
</dbReference>
<reference evidence="2" key="1">
    <citation type="journal article" date="2019" name="Mol. Biol. Evol.">
        <title>Ancient Adaptive Lateral Gene Transfers in the Symbiotic Opalina - Blastocystis Stramenopile Lineage.</title>
        <authorList>
            <person name="Yubuki N."/>
            <person name="Galindo L.J."/>
            <person name="Reboul G."/>
            <person name="Lopez-Garcia P."/>
            <person name="Brown M.W."/>
            <person name="Pollet N."/>
            <person name="Moreira D."/>
        </authorList>
    </citation>
    <scope>NUCLEOTIDE SEQUENCE</scope>
    <source>
        <strain evidence="2">Opal32</strain>
    </source>
</reference>
<dbReference type="InterPro" id="IPR013217">
    <property type="entry name" value="Methyltransf_12"/>
</dbReference>
<protein>
    <submittedName>
        <fullName evidence="2">Rhodoquinone biosynthesis protein</fullName>
    </submittedName>
</protein>
<sequence length="273" mass="31971">MSLFKFANQFNRITRVMKNTNTITRSVSNLIYDKKPTEIVTPQGYEVPKYMKDIYDIWYINPKRVKLLDRQIVVQSILFGYFGTLCKMLINEVTPGSNLLQLGSTYGKLTPLVAQHLGPHGEYHVEDILPIQVASCNRKMSQYPVKGGCILHNAAEDPGDQENMFDYVTSYMLFHEIPDDYKVNTMNRMLKACKPGGKVIFIEYHLPYKWSPLRPWMKFIWRWLEPLAFGILDKELYELGDPLLHKQFKWRKELKCNGLYQKLVGEKMFETKI</sequence>
<dbReference type="SUPFAM" id="SSF53335">
    <property type="entry name" value="S-adenosyl-L-methionine-dependent methyltransferases"/>
    <property type="match status" value="1"/>
</dbReference>